<sequence>MKTFSEAVQYMYSTIPQTQKTKFPAQLGLVRVKRIMELLGNPQNKLSIIHIAGTSGKGSTATFVSALLTAHGKKTALHVKPHFIDIRERLQINGQMIAKHSFVTVLQTVRNALIHLETDRYGSATYFEILVAMAYQWFYEKRVDYAVIETGLGGLFDGTNVINNSDTVILITPIGLDHTAILGTTTTEIALQKAGILHNKNITFSSDQYQRVQKIFIEAAKKKHATLTFITKGQNYKNVRVTRTGTHFLYKHGGIFIPYVLGTIGTYQAQNASIALACIEYVSKRDGWPLSIKQTQLTLSKTTIPGRFETIVYKNKLLILDSAHNPQKVRAFIHTLEKIYPQKITYCLAIKNDKNSHAMLAYFLAGAEHIVLTEFAFETVDMPLISSPADKLYDHIPNAYKPLVHVEPDQKKALEKAVALSSGIVVVTGSMYLLAAIKALFLKKRRNYL</sequence>
<evidence type="ECO:0000259" key="12">
    <source>
        <dbReference type="Pfam" id="PF02875"/>
    </source>
</evidence>
<dbReference type="PANTHER" id="PTHR11136">
    <property type="entry name" value="FOLYLPOLYGLUTAMATE SYNTHASE-RELATED"/>
    <property type="match status" value="1"/>
</dbReference>
<keyword evidence="11" id="KW-0812">Transmembrane</keyword>
<dbReference type="PROSITE" id="PS01012">
    <property type="entry name" value="FOLYLPOLYGLU_SYNT_2"/>
    <property type="match status" value="1"/>
</dbReference>
<evidence type="ECO:0000256" key="10">
    <source>
        <dbReference type="PIRNR" id="PIRNR001563"/>
    </source>
</evidence>
<dbReference type="InterPro" id="IPR036615">
    <property type="entry name" value="Mur_ligase_C_dom_sf"/>
</dbReference>
<evidence type="ECO:0000259" key="13">
    <source>
        <dbReference type="Pfam" id="PF08245"/>
    </source>
</evidence>
<dbReference type="Gene3D" id="3.90.190.20">
    <property type="entry name" value="Mur ligase, C-terminal domain"/>
    <property type="match status" value="1"/>
</dbReference>
<keyword evidence="11" id="KW-1133">Transmembrane helix</keyword>
<dbReference type="GO" id="GO:0004326">
    <property type="term" value="F:tetrahydrofolylpolyglutamate synthase activity"/>
    <property type="evidence" value="ECO:0007669"/>
    <property type="project" value="UniProtKB-EC"/>
</dbReference>
<evidence type="ECO:0000256" key="8">
    <source>
        <dbReference type="ARBA" id="ARBA00030592"/>
    </source>
</evidence>
<evidence type="ECO:0000256" key="9">
    <source>
        <dbReference type="ARBA" id="ARBA00047493"/>
    </source>
</evidence>
<keyword evidence="5 10" id="KW-0547">Nucleotide-binding</keyword>
<protein>
    <recommendedName>
        <fullName evidence="2">tetrahydrofolate synthase</fullName>
        <ecNumber evidence="2">6.3.2.17</ecNumber>
    </recommendedName>
    <alternativeName>
        <fullName evidence="8">Tetrahydrofolylpolyglutamate synthase</fullName>
    </alternativeName>
</protein>
<evidence type="ECO:0000256" key="4">
    <source>
        <dbReference type="ARBA" id="ARBA00022723"/>
    </source>
</evidence>
<name>A0A2M8KST8_9BACT</name>
<gene>
    <name evidence="14" type="ORF">COU88_02035</name>
</gene>
<proteinExistence type="inferred from homology"/>
<dbReference type="PIRSF" id="PIRSF001563">
    <property type="entry name" value="Folylpolyglu_synth"/>
    <property type="match status" value="1"/>
</dbReference>
<keyword evidence="11" id="KW-0472">Membrane</keyword>
<reference evidence="15" key="1">
    <citation type="submission" date="2017-09" db="EMBL/GenBank/DDBJ databases">
        <title>Depth-based differentiation of microbial function through sediment-hosted aquifers and enrichment of novel symbionts in the deep terrestrial subsurface.</title>
        <authorList>
            <person name="Probst A.J."/>
            <person name="Ladd B."/>
            <person name="Jarett J.K."/>
            <person name="Geller-Mcgrath D.E."/>
            <person name="Sieber C.M.K."/>
            <person name="Emerson J.B."/>
            <person name="Anantharaman K."/>
            <person name="Thomas B.C."/>
            <person name="Malmstrom R."/>
            <person name="Stieglmeier M."/>
            <person name="Klingl A."/>
            <person name="Woyke T."/>
            <person name="Ryan C.M."/>
            <person name="Banfield J.F."/>
        </authorList>
    </citation>
    <scope>NUCLEOTIDE SEQUENCE [LARGE SCALE GENOMIC DNA]</scope>
</reference>
<evidence type="ECO:0000256" key="5">
    <source>
        <dbReference type="ARBA" id="ARBA00022741"/>
    </source>
</evidence>
<dbReference type="PANTHER" id="PTHR11136:SF0">
    <property type="entry name" value="DIHYDROFOLATE SYNTHETASE-RELATED"/>
    <property type="match status" value="1"/>
</dbReference>
<dbReference type="NCBIfam" id="TIGR01499">
    <property type="entry name" value="folC"/>
    <property type="match status" value="1"/>
</dbReference>
<dbReference type="GO" id="GO:0008841">
    <property type="term" value="F:dihydrofolate synthase activity"/>
    <property type="evidence" value="ECO:0007669"/>
    <property type="project" value="TreeGrafter"/>
</dbReference>
<comment type="similarity">
    <text evidence="1 10">Belongs to the folylpolyglutamate synthase family.</text>
</comment>
<feature type="transmembrane region" description="Helical" evidence="11">
    <location>
        <begin position="418"/>
        <end position="441"/>
    </location>
</feature>
<dbReference type="Gene3D" id="3.40.1190.10">
    <property type="entry name" value="Mur-like, catalytic domain"/>
    <property type="match status" value="1"/>
</dbReference>
<dbReference type="InterPro" id="IPR004101">
    <property type="entry name" value="Mur_ligase_C"/>
</dbReference>
<dbReference type="EC" id="6.3.2.17" evidence="2"/>
<organism evidence="14 15">
    <name type="scientific">Candidatus Roizmanbacteria bacterium CG10_big_fil_rev_8_21_14_0_10_39_6</name>
    <dbReference type="NCBI Taxonomy" id="1974853"/>
    <lineage>
        <taxon>Bacteria</taxon>
        <taxon>Candidatus Roizmaniibacteriota</taxon>
    </lineage>
</organism>
<dbReference type="SUPFAM" id="SSF53623">
    <property type="entry name" value="MurD-like peptide ligases, catalytic domain"/>
    <property type="match status" value="1"/>
</dbReference>
<keyword evidence="6 10" id="KW-0067">ATP-binding</keyword>
<evidence type="ECO:0000256" key="1">
    <source>
        <dbReference type="ARBA" id="ARBA00008276"/>
    </source>
</evidence>
<evidence type="ECO:0000256" key="11">
    <source>
        <dbReference type="SAM" id="Phobius"/>
    </source>
</evidence>
<dbReference type="InterPro" id="IPR013221">
    <property type="entry name" value="Mur_ligase_cen"/>
</dbReference>
<evidence type="ECO:0000313" key="15">
    <source>
        <dbReference type="Proteomes" id="UP000229554"/>
    </source>
</evidence>
<dbReference type="Pfam" id="PF02875">
    <property type="entry name" value="Mur_ligase_C"/>
    <property type="match status" value="1"/>
</dbReference>
<dbReference type="GO" id="GO:0005524">
    <property type="term" value="F:ATP binding"/>
    <property type="evidence" value="ECO:0007669"/>
    <property type="project" value="UniProtKB-KW"/>
</dbReference>
<dbReference type="InterPro" id="IPR018109">
    <property type="entry name" value="Folylpolyglutamate_synth_CS"/>
</dbReference>
<dbReference type="SUPFAM" id="SSF53244">
    <property type="entry name" value="MurD-like peptide ligases, peptide-binding domain"/>
    <property type="match status" value="1"/>
</dbReference>
<evidence type="ECO:0000256" key="3">
    <source>
        <dbReference type="ARBA" id="ARBA00022598"/>
    </source>
</evidence>
<feature type="domain" description="Mur ligase central" evidence="13">
    <location>
        <begin position="51"/>
        <end position="278"/>
    </location>
</feature>
<evidence type="ECO:0000256" key="7">
    <source>
        <dbReference type="ARBA" id="ARBA00022842"/>
    </source>
</evidence>
<dbReference type="Proteomes" id="UP000229554">
    <property type="component" value="Unassembled WGS sequence"/>
</dbReference>
<keyword evidence="7" id="KW-0460">Magnesium</keyword>
<evidence type="ECO:0000256" key="6">
    <source>
        <dbReference type="ARBA" id="ARBA00022840"/>
    </source>
</evidence>
<dbReference type="AlphaFoldDB" id="A0A2M8KST8"/>
<dbReference type="InterPro" id="IPR001645">
    <property type="entry name" value="Folylpolyglutamate_synth"/>
</dbReference>
<comment type="catalytic activity">
    <reaction evidence="9">
        <text>(6S)-5,6,7,8-tetrahydrofolyl-(gamma-L-Glu)(n) + L-glutamate + ATP = (6S)-5,6,7,8-tetrahydrofolyl-(gamma-L-Glu)(n+1) + ADP + phosphate + H(+)</text>
        <dbReference type="Rhea" id="RHEA:10580"/>
        <dbReference type="Rhea" id="RHEA-COMP:14738"/>
        <dbReference type="Rhea" id="RHEA-COMP:14740"/>
        <dbReference type="ChEBI" id="CHEBI:15378"/>
        <dbReference type="ChEBI" id="CHEBI:29985"/>
        <dbReference type="ChEBI" id="CHEBI:30616"/>
        <dbReference type="ChEBI" id="CHEBI:43474"/>
        <dbReference type="ChEBI" id="CHEBI:141005"/>
        <dbReference type="ChEBI" id="CHEBI:456216"/>
        <dbReference type="EC" id="6.3.2.17"/>
    </reaction>
</comment>
<dbReference type="GO" id="GO:0005737">
    <property type="term" value="C:cytoplasm"/>
    <property type="evidence" value="ECO:0007669"/>
    <property type="project" value="TreeGrafter"/>
</dbReference>
<comment type="caution">
    <text evidence="14">The sequence shown here is derived from an EMBL/GenBank/DDBJ whole genome shotgun (WGS) entry which is preliminary data.</text>
</comment>
<keyword evidence="3 10" id="KW-0436">Ligase</keyword>
<evidence type="ECO:0000256" key="2">
    <source>
        <dbReference type="ARBA" id="ARBA00013025"/>
    </source>
</evidence>
<dbReference type="Pfam" id="PF08245">
    <property type="entry name" value="Mur_ligase_M"/>
    <property type="match status" value="1"/>
</dbReference>
<dbReference type="EMBL" id="PFED01000086">
    <property type="protein sequence ID" value="PJE62987.1"/>
    <property type="molecule type" value="Genomic_DNA"/>
</dbReference>
<dbReference type="InterPro" id="IPR036565">
    <property type="entry name" value="Mur-like_cat_sf"/>
</dbReference>
<accession>A0A2M8KST8</accession>
<evidence type="ECO:0000313" key="14">
    <source>
        <dbReference type="EMBL" id="PJE62987.1"/>
    </source>
</evidence>
<dbReference type="GO" id="GO:0046872">
    <property type="term" value="F:metal ion binding"/>
    <property type="evidence" value="ECO:0007669"/>
    <property type="project" value="UniProtKB-KW"/>
</dbReference>
<feature type="domain" description="Mur ligase C-terminal" evidence="12">
    <location>
        <begin position="306"/>
        <end position="430"/>
    </location>
</feature>
<keyword evidence="4" id="KW-0479">Metal-binding</keyword>